<dbReference type="Pfam" id="PF23598">
    <property type="entry name" value="LRR_14"/>
    <property type="match status" value="1"/>
</dbReference>
<dbReference type="InterPro" id="IPR058922">
    <property type="entry name" value="WHD_DRP"/>
</dbReference>
<evidence type="ECO:0008006" key="11">
    <source>
        <dbReference type="Google" id="ProtNLM"/>
    </source>
</evidence>
<dbReference type="Pfam" id="PF23559">
    <property type="entry name" value="WHD_DRP"/>
    <property type="match status" value="1"/>
</dbReference>
<dbReference type="Pfam" id="PF18052">
    <property type="entry name" value="Rx_N"/>
    <property type="match status" value="1"/>
</dbReference>
<feature type="domain" description="Disease resistance N-terminal" evidence="7">
    <location>
        <begin position="15"/>
        <end position="85"/>
    </location>
</feature>
<dbReference type="Pfam" id="PF00931">
    <property type="entry name" value="NB-ARC"/>
    <property type="match status" value="1"/>
</dbReference>
<dbReference type="InterPro" id="IPR002182">
    <property type="entry name" value="NB-ARC"/>
</dbReference>
<evidence type="ECO:0000259" key="7">
    <source>
        <dbReference type="Pfam" id="PF18052"/>
    </source>
</evidence>
<keyword evidence="2" id="KW-0547">Nucleotide-binding</keyword>
<dbReference type="eggNOG" id="KOG4658">
    <property type="taxonomic scope" value="Eukaryota"/>
</dbReference>
<dbReference type="EnsemblPlants" id="MELO3C009695.2.1">
    <property type="protein sequence ID" value="MELO3C009695.2.1"/>
    <property type="gene ID" value="MELO3C009695.2"/>
</dbReference>
<keyword evidence="3" id="KW-0611">Plant defense</keyword>
<feature type="domain" description="Disease resistance R13L4/SHOC-2-like LRR" evidence="9">
    <location>
        <begin position="638"/>
        <end position="838"/>
    </location>
</feature>
<gene>
    <name evidence="10" type="primary">103486832</name>
</gene>
<keyword evidence="1" id="KW-0677">Repeat</keyword>
<keyword evidence="4" id="KW-0067">ATP-binding</keyword>
<feature type="domain" description="NB-ARC" evidence="6">
    <location>
        <begin position="184"/>
        <end position="319"/>
    </location>
</feature>
<dbReference type="InterPro" id="IPR041118">
    <property type="entry name" value="Rx_N"/>
</dbReference>
<feature type="domain" description="Disease resistance protein winged helix" evidence="8">
    <location>
        <begin position="524"/>
        <end position="593"/>
    </location>
</feature>
<feature type="region of interest" description="Disordered" evidence="5">
    <location>
        <begin position="329"/>
        <end position="357"/>
    </location>
</feature>
<dbReference type="InterPro" id="IPR027417">
    <property type="entry name" value="P-loop_NTPase"/>
</dbReference>
<evidence type="ECO:0000256" key="2">
    <source>
        <dbReference type="ARBA" id="ARBA00022741"/>
    </source>
</evidence>
<dbReference type="PANTHER" id="PTHR36766">
    <property type="entry name" value="PLANT BROAD-SPECTRUM MILDEW RESISTANCE PROTEIN RPW8"/>
    <property type="match status" value="1"/>
</dbReference>
<evidence type="ECO:0000259" key="9">
    <source>
        <dbReference type="Pfam" id="PF23598"/>
    </source>
</evidence>
<dbReference type="InterPro" id="IPR036388">
    <property type="entry name" value="WH-like_DNA-bd_sf"/>
</dbReference>
<dbReference type="Gene3D" id="1.20.5.4130">
    <property type="match status" value="1"/>
</dbReference>
<protein>
    <recommendedName>
        <fullName evidence="11">Disease resistance protein RGA4</fullName>
    </recommendedName>
</protein>
<evidence type="ECO:0000259" key="6">
    <source>
        <dbReference type="Pfam" id="PF00931"/>
    </source>
</evidence>
<organism evidence="10">
    <name type="scientific">Cucumis melo</name>
    <name type="common">Muskmelon</name>
    <dbReference type="NCBI Taxonomy" id="3656"/>
    <lineage>
        <taxon>Eukaryota</taxon>
        <taxon>Viridiplantae</taxon>
        <taxon>Streptophyta</taxon>
        <taxon>Embryophyta</taxon>
        <taxon>Tracheophyta</taxon>
        <taxon>Spermatophyta</taxon>
        <taxon>Magnoliopsida</taxon>
        <taxon>eudicotyledons</taxon>
        <taxon>Gunneridae</taxon>
        <taxon>Pentapetalae</taxon>
        <taxon>rosids</taxon>
        <taxon>fabids</taxon>
        <taxon>Cucurbitales</taxon>
        <taxon>Cucurbitaceae</taxon>
        <taxon>Benincaseae</taxon>
        <taxon>Cucumis</taxon>
    </lineage>
</organism>
<reference evidence="10" key="1">
    <citation type="submission" date="2023-03" db="UniProtKB">
        <authorList>
            <consortium name="EnsemblPlants"/>
        </authorList>
    </citation>
    <scope>IDENTIFICATION</scope>
</reference>
<dbReference type="Gene3D" id="1.10.8.430">
    <property type="entry name" value="Helical domain of apoptotic protease-activating factors"/>
    <property type="match status" value="1"/>
</dbReference>
<evidence type="ECO:0000313" key="10">
    <source>
        <dbReference type="EnsemblPlants" id="MELO3C009695.2.1"/>
    </source>
</evidence>
<dbReference type="InterPro" id="IPR055414">
    <property type="entry name" value="LRR_R13L4/SHOC2-like"/>
</dbReference>
<dbReference type="InterPro" id="IPR042197">
    <property type="entry name" value="Apaf_helical"/>
</dbReference>
<dbReference type="SUPFAM" id="SSF52058">
    <property type="entry name" value="L domain-like"/>
    <property type="match status" value="1"/>
</dbReference>
<dbReference type="Gene3D" id="3.40.50.300">
    <property type="entry name" value="P-loop containing nucleotide triphosphate hydrolases"/>
    <property type="match status" value="1"/>
</dbReference>
<dbReference type="PANTHER" id="PTHR36766:SF61">
    <property type="entry name" value="NB-ARC DOMAIN DISEASE RESISTANCE PROTEIN"/>
    <property type="match status" value="1"/>
</dbReference>
<sequence>MAYCIYTQAENILTKLKDCPAYQKRIEYTMSSLKAILLDAEEKQEQNQRLHDWLKELQNVFYQVEDSIDEFKWEFFKQKDTGKQVLAHFSCSSRISANKLKQNFKRNKVCDELNKIAANMYEFHLKVKHIGSISMETTHSFPSASEISTRHLKPSWQLLYPLKHASRNYDEAYDGILNVFNKYTHGFFHIVGEAGIGKSTMARFLYNHENVVDRYTRRYWVCVEEGFNTHRLMKEIYSHADNKETREDLTTEQLLSKFIRLQREETFLLVFQDLSITNLDKCSTSVLIKLLEMGHHDSKIIVTTQTEEIAKDIDVHGYKTEIQSKKNLANGDEVSADKQSLTKNTQNQAVPGSQTEETAGAIANMIYETEKNLEKNPVAGDGESESSRLITKDAQNLDVSIPQVTECEPDRGYQTIFKLKKLSKQSSSLLFKEYAFRNSPEVQNPELTKIVDQLLEKCMGVPLAIKCLGSLLSSKTSIAEWKNIEKKLMPQEKKEDGILHVLRVCYDQMPSQLKPCFLYCSQLPNDRIFSSNDMIQLWMANGLLHSPEEKNLAMENIGKKYFMELWSRCFIQEIEEHGLGYWIKLHPLIQKLAHKITQEQSEGSWGNNHSKEITEIRSIAFQERNMVLPNASLTEKCIWRYKCLRLLYLGNADLQEIPNSIGTLKYLRYLDLHGNQKIKHLPDSICDLQSLQTLILDSCSALEDLPKDIRNLISLRYLWVTTNKLHLHKNGVGTMTSLRFLAIGGCKNLENLFERPDCLAGLETLMIYNCNTLKLLPNEMRYLKSLQNLMIWRCKQLTLNLEEVEFKLQRFTVKELPKVESLPRWLENSIETLRTLQIINCPIRLMELPVDKKYRALEIFLIHGSVRFDTMPDYDFEHRNLTIFRGNEMNIHY</sequence>
<evidence type="ECO:0000256" key="4">
    <source>
        <dbReference type="ARBA" id="ARBA00022840"/>
    </source>
</evidence>
<dbReference type="InterPro" id="IPR032675">
    <property type="entry name" value="LRR_dom_sf"/>
</dbReference>
<evidence type="ECO:0000256" key="5">
    <source>
        <dbReference type="SAM" id="MobiDB-lite"/>
    </source>
</evidence>
<accession>A0A9I9CX16</accession>
<evidence type="ECO:0000256" key="1">
    <source>
        <dbReference type="ARBA" id="ARBA00022737"/>
    </source>
</evidence>
<feature type="compositionally biased region" description="Polar residues" evidence="5">
    <location>
        <begin position="337"/>
        <end position="357"/>
    </location>
</feature>
<dbReference type="Gene3D" id="1.10.10.10">
    <property type="entry name" value="Winged helix-like DNA-binding domain superfamily/Winged helix DNA-binding domain"/>
    <property type="match status" value="1"/>
</dbReference>
<dbReference type="PRINTS" id="PR00364">
    <property type="entry name" value="DISEASERSIST"/>
</dbReference>
<dbReference type="RefSeq" id="XP_008443163.2">
    <property type="nucleotide sequence ID" value="XM_008444941.3"/>
</dbReference>
<dbReference type="SUPFAM" id="SSF52540">
    <property type="entry name" value="P-loop containing nucleoside triphosphate hydrolases"/>
    <property type="match status" value="2"/>
</dbReference>
<evidence type="ECO:0000259" key="8">
    <source>
        <dbReference type="Pfam" id="PF23559"/>
    </source>
</evidence>
<proteinExistence type="predicted"/>
<dbReference type="Gene3D" id="3.80.10.10">
    <property type="entry name" value="Ribonuclease Inhibitor"/>
    <property type="match status" value="1"/>
</dbReference>
<name>A0A9I9CX16_CUCME</name>
<evidence type="ECO:0000256" key="3">
    <source>
        <dbReference type="ARBA" id="ARBA00022821"/>
    </source>
</evidence>